<evidence type="ECO:0000313" key="2">
    <source>
        <dbReference type="Proteomes" id="UP000234323"/>
    </source>
</evidence>
<reference evidence="1 2" key="1">
    <citation type="submission" date="2015-10" db="EMBL/GenBank/DDBJ databases">
        <title>Genome analyses suggest a sexual origin of heterokaryosis in a supposedly ancient asexual fungus.</title>
        <authorList>
            <person name="Ropars J."/>
            <person name="Sedzielewska K."/>
            <person name="Noel J."/>
            <person name="Charron P."/>
            <person name="Farinelli L."/>
            <person name="Marton T."/>
            <person name="Kruger M."/>
            <person name="Pelin A."/>
            <person name="Brachmann A."/>
            <person name="Corradi N."/>
        </authorList>
    </citation>
    <scope>NUCLEOTIDE SEQUENCE [LARGE SCALE GENOMIC DNA]</scope>
    <source>
        <strain evidence="1 2">A4</strain>
    </source>
</reference>
<dbReference type="EMBL" id="LLXI01004715">
    <property type="protein sequence ID" value="PKY60891.1"/>
    <property type="molecule type" value="Genomic_DNA"/>
</dbReference>
<keyword evidence="2" id="KW-1185">Reference proteome</keyword>
<protein>
    <submittedName>
        <fullName evidence="1">Uncharacterized protein</fullName>
    </submittedName>
</protein>
<sequence length="81" mass="9093">MDQTGNNSTPPQILNNNNNEDIQHNLANNVGVPNTNLNTLHINNINTATLAPQSVTFEFYFPLPNDALYRITPIRKCETLE</sequence>
<accession>A0A2I1HPS4</accession>
<dbReference type="AlphaFoldDB" id="A0A2I1HPS4"/>
<comment type="caution">
    <text evidence="1">The sequence shown here is derived from an EMBL/GenBank/DDBJ whole genome shotgun (WGS) entry which is preliminary data.</text>
</comment>
<dbReference type="Proteomes" id="UP000234323">
    <property type="component" value="Unassembled WGS sequence"/>
</dbReference>
<evidence type="ECO:0000313" key="1">
    <source>
        <dbReference type="EMBL" id="PKY60891.1"/>
    </source>
</evidence>
<organism evidence="1 2">
    <name type="scientific">Rhizophagus irregularis</name>
    <dbReference type="NCBI Taxonomy" id="588596"/>
    <lineage>
        <taxon>Eukaryota</taxon>
        <taxon>Fungi</taxon>
        <taxon>Fungi incertae sedis</taxon>
        <taxon>Mucoromycota</taxon>
        <taxon>Glomeromycotina</taxon>
        <taxon>Glomeromycetes</taxon>
        <taxon>Glomerales</taxon>
        <taxon>Glomeraceae</taxon>
        <taxon>Rhizophagus</taxon>
    </lineage>
</organism>
<gene>
    <name evidence="1" type="ORF">RhiirA4_485148</name>
</gene>
<name>A0A2I1HPS4_9GLOM</name>
<proteinExistence type="predicted"/>